<dbReference type="InterPro" id="IPR044796">
    <property type="entry name" value="MLN51_plant"/>
</dbReference>
<name>A0A420Y9E5_9PEZI</name>
<feature type="compositionally biased region" description="Low complexity" evidence="13">
    <location>
        <begin position="125"/>
        <end position="148"/>
    </location>
</feature>
<feature type="compositionally biased region" description="Acidic residues" evidence="13">
    <location>
        <begin position="23"/>
        <end position="38"/>
    </location>
</feature>
<dbReference type="GO" id="GO:0000184">
    <property type="term" value="P:nuclear-transcribed mRNA catabolic process, nonsense-mediated decay"/>
    <property type="evidence" value="ECO:0007669"/>
    <property type="project" value="UniProtKB-KW"/>
</dbReference>
<dbReference type="GO" id="GO:0006397">
    <property type="term" value="P:mRNA processing"/>
    <property type="evidence" value="ECO:0007669"/>
    <property type="project" value="UniProtKB-KW"/>
</dbReference>
<evidence type="ECO:0000256" key="12">
    <source>
        <dbReference type="ARBA" id="ARBA00023242"/>
    </source>
</evidence>
<feature type="compositionally biased region" description="Basic and acidic residues" evidence="13">
    <location>
        <begin position="157"/>
        <end position="174"/>
    </location>
</feature>
<keyword evidence="4" id="KW-0813">Transport</keyword>
<dbReference type="EMBL" id="QVQW01000031">
    <property type="protein sequence ID" value="RKU44427.1"/>
    <property type="molecule type" value="Genomic_DNA"/>
</dbReference>
<comment type="subcellular location">
    <subcellularLocation>
        <location evidence="2">Cytoplasm</location>
    </subcellularLocation>
    <subcellularLocation>
        <location evidence="1">Nucleus</location>
    </subcellularLocation>
</comment>
<evidence type="ECO:0000259" key="14">
    <source>
        <dbReference type="SMART" id="SM01044"/>
    </source>
</evidence>
<keyword evidence="7" id="KW-0509">mRNA transport</keyword>
<evidence type="ECO:0000313" key="15">
    <source>
        <dbReference type="EMBL" id="RKU44427.1"/>
    </source>
</evidence>
<keyword evidence="8" id="KW-0810">Translation regulation</keyword>
<accession>A0A420Y9E5</accession>
<proteinExistence type="inferred from homology"/>
<feature type="region of interest" description="Disordered" evidence="13">
    <location>
        <begin position="119"/>
        <end position="179"/>
    </location>
</feature>
<feature type="compositionally biased region" description="Basic residues" evidence="13">
    <location>
        <begin position="9"/>
        <end position="19"/>
    </location>
</feature>
<evidence type="ECO:0000256" key="9">
    <source>
        <dbReference type="ARBA" id="ARBA00022884"/>
    </source>
</evidence>
<dbReference type="PANTHER" id="PTHR46837">
    <property type="entry name" value="PROTEIN MLN51 HOMOLOG"/>
    <property type="match status" value="1"/>
</dbReference>
<keyword evidence="12" id="KW-0539">Nucleus</keyword>
<evidence type="ECO:0000256" key="13">
    <source>
        <dbReference type="SAM" id="MobiDB-lite"/>
    </source>
</evidence>
<dbReference type="GO" id="GO:0008380">
    <property type="term" value="P:RNA splicing"/>
    <property type="evidence" value="ECO:0007669"/>
    <property type="project" value="UniProtKB-KW"/>
</dbReference>
<feature type="region of interest" description="Disordered" evidence="13">
    <location>
        <begin position="535"/>
        <end position="559"/>
    </location>
</feature>
<keyword evidence="11" id="KW-0508">mRNA splicing</keyword>
<evidence type="ECO:0000256" key="8">
    <source>
        <dbReference type="ARBA" id="ARBA00022845"/>
    </source>
</evidence>
<feature type="compositionally biased region" description="Basic and acidic residues" evidence="13">
    <location>
        <begin position="45"/>
        <end position="63"/>
    </location>
</feature>
<dbReference type="SMART" id="SM01044">
    <property type="entry name" value="Btz"/>
    <property type="match status" value="1"/>
</dbReference>
<feature type="domain" description="Btz" evidence="14">
    <location>
        <begin position="139"/>
        <end position="272"/>
    </location>
</feature>
<feature type="compositionally biased region" description="Low complexity" evidence="13">
    <location>
        <begin position="454"/>
        <end position="465"/>
    </location>
</feature>
<keyword evidence="9" id="KW-0694">RNA-binding</keyword>
<organism evidence="15 16">
    <name type="scientific">Coniochaeta pulveracea</name>
    <dbReference type="NCBI Taxonomy" id="177199"/>
    <lineage>
        <taxon>Eukaryota</taxon>
        <taxon>Fungi</taxon>
        <taxon>Dikarya</taxon>
        <taxon>Ascomycota</taxon>
        <taxon>Pezizomycotina</taxon>
        <taxon>Sordariomycetes</taxon>
        <taxon>Sordariomycetidae</taxon>
        <taxon>Coniochaetales</taxon>
        <taxon>Coniochaetaceae</taxon>
        <taxon>Coniochaeta</taxon>
    </lineage>
</organism>
<dbReference type="Pfam" id="PF09405">
    <property type="entry name" value="Btz"/>
    <property type="match status" value="1"/>
</dbReference>
<keyword evidence="10" id="KW-0866">Nonsense-mediated mRNA decay</keyword>
<reference evidence="15 16" key="1">
    <citation type="submission" date="2018-08" db="EMBL/GenBank/DDBJ databases">
        <title>Draft genome of the lignicolous fungus Coniochaeta pulveracea.</title>
        <authorList>
            <person name="Borstlap C.J."/>
            <person name="De Witt R.N."/>
            <person name="Botha A."/>
            <person name="Volschenk H."/>
        </authorList>
    </citation>
    <scope>NUCLEOTIDE SEQUENCE [LARGE SCALE GENOMIC DNA]</scope>
    <source>
        <strain evidence="15 16">CAB683</strain>
    </source>
</reference>
<dbReference type="GO" id="GO:0006417">
    <property type="term" value="P:regulation of translation"/>
    <property type="evidence" value="ECO:0007669"/>
    <property type="project" value="UniProtKB-KW"/>
</dbReference>
<feature type="region of interest" description="Disordered" evidence="13">
    <location>
        <begin position="1"/>
        <end position="90"/>
    </location>
</feature>
<evidence type="ECO:0000256" key="7">
    <source>
        <dbReference type="ARBA" id="ARBA00022816"/>
    </source>
</evidence>
<dbReference type="AlphaFoldDB" id="A0A420Y9E5"/>
<dbReference type="PANTHER" id="PTHR46837:SF5">
    <property type="entry name" value="PROTEIN MLN51 HOMOLOG"/>
    <property type="match status" value="1"/>
</dbReference>
<dbReference type="InterPro" id="IPR018545">
    <property type="entry name" value="Btz_dom"/>
</dbReference>
<feature type="compositionally biased region" description="Polar residues" evidence="13">
    <location>
        <begin position="471"/>
        <end position="482"/>
    </location>
</feature>
<keyword evidence="16" id="KW-1185">Reference proteome</keyword>
<gene>
    <name evidence="15" type="ORF">DL546_006985</name>
</gene>
<feature type="compositionally biased region" description="Polar residues" evidence="13">
    <location>
        <begin position="432"/>
        <end position="447"/>
    </location>
</feature>
<dbReference type="GO" id="GO:0005737">
    <property type="term" value="C:cytoplasm"/>
    <property type="evidence" value="ECO:0007669"/>
    <property type="project" value="UniProtKB-SubCell"/>
</dbReference>
<comment type="caution">
    <text evidence="15">The sequence shown here is derived from an EMBL/GenBank/DDBJ whole genome shotgun (WGS) entry which is preliminary data.</text>
</comment>
<evidence type="ECO:0000256" key="11">
    <source>
        <dbReference type="ARBA" id="ARBA00023187"/>
    </source>
</evidence>
<sequence>MATAGHNASSRKKLLGRRRRVEDEGEDEAGLELDDDSLTEGSLGSDDHDHADDSDTSNVDEHSPTAPNRSKGVRKPAIVSKGTETVQPVQSLTTETDLMLNGLSISDKNARVEELEFDDVEGAQAAPETATPETVTRASAPVVVSSASLDAQGQQPVERRRREHEEYRKKRDEDPAFVPNRGAFFMHDHRHHGPAANGFRPYSRGGAARGRGRGGLGGGLFVPPQQQFQNPSDPLISSPWSHDMHEAIVSPSPARPPRFVPQHQHQPQQHEGFQTGAGVIPTCPESSTPINRTMSTEKTIGKAQLRVFIPPMEKAVVAGVVTIRQYTKLPDHRPPLRRDKPVRISLPGCLPKYIFPASDRAFVFIPRAQRPNQQRLRSKGPRSAFGSIGGWSRRTSVFGGSYYNPSNYSPSVAMSRRSSLAPDLGRDFLMSPTGSTTSRPPMASDNTRPVVRLPPQAQAPMPATQVGGGQVDSSSINDLPQPQTHPLPQKPAFQENHPNSIPMHQPRPQKAVSVENIESPAQQAHYQHAFHQQFPLQGGNAQGPETHTRHPSYPSQISTGTPLSQIPERAIHAAPFQPNGYPPAPAQQGYYGQPYQMMPMAQQGYYYPTPYPGAAQANAGAPAFVPGAQLSPQPGYSQQVQEPQAGAQAGGTGANLVAQEAFGMVYYYDASQLAAVPAYPAYPAAPAFAPGPMNMTPNQDGYYYAPPAAPTGMVYYPQ</sequence>
<evidence type="ECO:0000256" key="10">
    <source>
        <dbReference type="ARBA" id="ARBA00023161"/>
    </source>
</evidence>
<evidence type="ECO:0000256" key="1">
    <source>
        <dbReference type="ARBA" id="ARBA00004123"/>
    </source>
</evidence>
<dbReference type="Proteomes" id="UP000275385">
    <property type="component" value="Unassembled WGS sequence"/>
</dbReference>
<comment type="similarity">
    <text evidence="3">Belongs to the CASC3 family.</text>
</comment>
<evidence type="ECO:0000256" key="4">
    <source>
        <dbReference type="ARBA" id="ARBA00022448"/>
    </source>
</evidence>
<evidence type="ECO:0000256" key="6">
    <source>
        <dbReference type="ARBA" id="ARBA00022664"/>
    </source>
</evidence>
<evidence type="ECO:0000256" key="5">
    <source>
        <dbReference type="ARBA" id="ARBA00022490"/>
    </source>
</evidence>
<evidence type="ECO:0000256" key="3">
    <source>
        <dbReference type="ARBA" id="ARBA00009548"/>
    </source>
</evidence>
<keyword evidence="6" id="KW-0507">mRNA processing</keyword>
<dbReference type="GO" id="GO:0035145">
    <property type="term" value="C:exon-exon junction complex"/>
    <property type="evidence" value="ECO:0007669"/>
    <property type="project" value="InterPro"/>
</dbReference>
<feature type="region of interest" description="Disordered" evidence="13">
    <location>
        <begin position="423"/>
        <end position="513"/>
    </location>
</feature>
<keyword evidence="5" id="KW-0963">Cytoplasm</keyword>
<dbReference type="STRING" id="177199.A0A420Y9E5"/>
<protein>
    <recommendedName>
        <fullName evidence="14">Btz domain-containing protein</fullName>
    </recommendedName>
</protein>
<dbReference type="GO" id="GO:0003729">
    <property type="term" value="F:mRNA binding"/>
    <property type="evidence" value="ECO:0007669"/>
    <property type="project" value="InterPro"/>
</dbReference>
<dbReference type="GO" id="GO:0051028">
    <property type="term" value="P:mRNA transport"/>
    <property type="evidence" value="ECO:0007669"/>
    <property type="project" value="UniProtKB-KW"/>
</dbReference>
<evidence type="ECO:0000256" key="2">
    <source>
        <dbReference type="ARBA" id="ARBA00004496"/>
    </source>
</evidence>
<evidence type="ECO:0000313" key="16">
    <source>
        <dbReference type="Proteomes" id="UP000275385"/>
    </source>
</evidence>
<dbReference type="OrthoDB" id="5413466at2759"/>